<reference evidence="2 3" key="1">
    <citation type="submission" date="2018-03" db="EMBL/GenBank/DDBJ databases">
        <authorList>
            <person name="Keele B.F."/>
        </authorList>
    </citation>
    <scope>NUCLEOTIDE SEQUENCE [LARGE SCALE GENOMIC DNA]</scope>
    <source>
        <strain evidence="2 3">CECT 8599</strain>
    </source>
</reference>
<name>A0A2R8BJ37_9RHOB</name>
<feature type="region of interest" description="Disordered" evidence="1">
    <location>
        <begin position="1"/>
        <end position="20"/>
    </location>
</feature>
<proteinExistence type="predicted"/>
<dbReference type="Proteomes" id="UP000244880">
    <property type="component" value="Unassembled WGS sequence"/>
</dbReference>
<dbReference type="AlphaFoldDB" id="A0A2R8BJ37"/>
<evidence type="ECO:0000313" key="2">
    <source>
        <dbReference type="EMBL" id="SPH23009.1"/>
    </source>
</evidence>
<evidence type="ECO:0000256" key="1">
    <source>
        <dbReference type="SAM" id="MobiDB-lite"/>
    </source>
</evidence>
<accession>A0A2R8BJ37</accession>
<protein>
    <submittedName>
        <fullName evidence="2">Uncharacterized protein</fullName>
    </submittedName>
</protein>
<dbReference type="EMBL" id="OMOR01000001">
    <property type="protein sequence ID" value="SPH23009.1"/>
    <property type="molecule type" value="Genomic_DNA"/>
</dbReference>
<organism evidence="2 3">
    <name type="scientific">Ascidiaceihabitans donghaensis</name>
    <dbReference type="NCBI Taxonomy" id="1510460"/>
    <lineage>
        <taxon>Bacteria</taxon>
        <taxon>Pseudomonadati</taxon>
        <taxon>Pseudomonadota</taxon>
        <taxon>Alphaproteobacteria</taxon>
        <taxon>Rhodobacterales</taxon>
        <taxon>Paracoccaceae</taxon>
        <taxon>Ascidiaceihabitans</taxon>
    </lineage>
</organism>
<gene>
    <name evidence="2" type="ORF">ASD8599_03756</name>
</gene>
<keyword evidence="3" id="KW-1185">Reference proteome</keyword>
<evidence type="ECO:0000313" key="3">
    <source>
        <dbReference type="Proteomes" id="UP000244880"/>
    </source>
</evidence>
<sequence length="69" mass="8096">MFTLFEPTHNYGRGKQDGLPEKVTKQEMLRIFSQELQRGERQNTPPPVGSWSKFKARVMVAHVLRNRIQ</sequence>